<organism evidence="2 3">
    <name type="scientific">Wansuia hejianensis</name>
    <dbReference type="NCBI Taxonomy" id="2763667"/>
    <lineage>
        <taxon>Bacteria</taxon>
        <taxon>Bacillati</taxon>
        <taxon>Bacillota</taxon>
        <taxon>Clostridia</taxon>
        <taxon>Lachnospirales</taxon>
        <taxon>Lachnospiraceae</taxon>
        <taxon>Wansuia</taxon>
    </lineage>
</organism>
<dbReference type="EMBL" id="JACRTK010000001">
    <property type="protein sequence ID" value="MBC8589773.1"/>
    <property type="molecule type" value="Genomic_DNA"/>
</dbReference>
<feature type="compositionally biased region" description="Basic and acidic residues" evidence="1">
    <location>
        <begin position="1"/>
        <end position="11"/>
    </location>
</feature>
<protein>
    <submittedName>
        <fullName evidence="2">DUF3787 domain-containing protein</fullName>
    </submittedName>
</protein>
<feature type="compositionally biased region" description="Basic and acidic residues" evidence="1">
    <location>
        <begin position="22"/>
        <end position="31"/>
    </location>
</feature>
<dbReference type="Pfam" id="PF12655">
    <property type="entry name" value="CDIF630_02480-like"/>
    <property type="match status" value="1"/>
</dbReference>
<dbReference type="Proteomes" id="UP000601522">
    <property type="component" value="Unassembled WGS sequence"/>
</dbReference>
<reference evidence="2 3" key="1">
    <citation type="submission" date="2020-08" db="EMBL/GenBank/DDBJ databases">
        <title>Genome public.</title>
        <authorList>
            <person name="Liu C."/>
            <person name="Sun Q."/>
        </authorList>
    </citation>
    <scope>NUCLEOTIDE SEQUENCE [LARGE SCALE GENOMIC DNA]</scope>
    <source>
        <strain evidence="2 3">NSJ-26</strain>
    </source>
</reference>
<evidence type="ECO:0000313" key="2">
    <source>
        <dbReference type="EMBL" id="MBC8589773.1"/>
    </source>
</evidence>
<accession>A0A926EU11</accession>
<sequence length="69" mass="8054">MKKFNDKKFEPVDVPSQGTYKAHKEPKRENTATDVYYKTECKLPESEVAIPTYDSVVEAKEWVDDENKK</sequence>
<gene>
    <name evidence="2" type="ORF">H8689_01255</name>
</gene>
<dbReference type="InterPro" id="IPR024209">
    <property type="entry name" value="CDIF630_02480-like"/>
</dbReference>
<dbReference type="AlphaFoldDB" id="A0A926EU11"/>
<feature type="region of interest" description="Disordered" evidence="1">
    <location>
        <begin position="1"/>
        <end position="31"/>
    </location>
</feature>
<evidence type="ECO:0000313" key="3">
    <source>
        <dbReference type="Proteomes" id="UP000601522"/>
    </source>
</evidence>
<keyword evidence="3" id="KW-1185">Reference proteome</keyword>
<evidence type="ECO:0000256" key="1">
    <source>
        <dbReference type="SAM" id="MobiDB-lite"/>
    </source>
</evidence>
<proteinExistence type="predicted"/>
<name>A0A926EU11_9FIRM</name>
<comment type="caution">
    <text evidence="2">The sequence shown here is derived from an EMBL/GenBank/DDBJ whole genome shotgun (WGS) entry which is preliminary data.</text>
</comment>